<feature type="region of interest" description="Disordered" evidence="1">
    <location>
        <begin position="69"/>
        <end position="143"/>
    </location>
</feature>
<reference evidence="2 3" key="1">
    <citation type="journal article" date="2012" name="New Phytol.">
        <title>Insight into trade-off between wood decay and parasitism from the genome of a fungal forest pathogen.</title>
        <authorList>
            <person name="Olson A."/>
            <person name="Aerts A."/>
            <person name="Asiegbu F."/>
            <person name="Belbahri L."/>
            <person name="Bouzid O."/>
            <person name="Broberg A."/>
            <person name="Canback B."/>
            <person name="Coutinho P.M."/>
            <person name="Cullen D."/>
            <person name="Dalman K."/>
            <person name="Deflorio G."/>
            <person name="van Diepen L.T."/>
            <person name="Dunand C."/>
            <person name="Duplessis S."/>
            <person name="Durling M."/>
            <person name="Gonthier P."/>
            <person name="Grimwood J."/>
            <person name="Fossdal C.G."/>
            <person name="Hansson D."/>
            <person name="Henrissat B."/>
            <person name="Hietala A."/>
            <person name="Himmelstrand K."/>
            <person name="Hoffmeister D."/>
            <person name="Hogberg N."/>
            <person name="James T.Y."/>
            <person name="Karlsson M."/>
            <person name="Kohler A."/>
            <person name="Kues U."/>
            <person name="Lee Y.H."/>
            <person name="Lin Y.C."/>
            <person name="Lind M."/>
            <person name="Lindquist E."/>
            <person name="Lombard V."/>
            <person name="Lucas S."/>
            <person name="Lunden K."/>
            <person name="Morin E."/>
            <person name="Murat C."/>
            <person name="Park J."/>
            <person name="Raffaello T."/>
            <person name="Rouze P."/>
            <person name="Salamov A."/>
            <person name="Schmutz J."/>
            <person name="Solheim H."/>
            <person name="Stahlberg J."/>
            <person name="Velez H."/>
            <person name="de Vries R.P."/>
            <person name="Wiebenga A."/>
            <person name="Woodward S."/>
            <person name="Yakovlev I."/>
            <person name="Garbelotto M."/>
            <person name="Martin F."/>
            <person name="Grigoriev I.V."/>
            <person name="Stenlid J."/>
        </authorList>
    </citation>
    <scope>NUCLEOTIDE SEQUENCE [LARGE SCALE GENOMIC DNA]</scope>
    <source>
        <strain evidence="2 3">TC 32-1</strain>
    </source>
</reference>
<evidence type="ECO:0000256" key="1">
    <source>
        <dbReference type="SAM" id="MobiDB-lite"/>
    </source>
</evidence>
<sequence>MPKHAMKASRKGVPVCGEKKAGTAFPTRDLVSVACMHTANIEGKEGALVTTHSHGGFCEVAAENACMNSTEGTEHDEYSEHGMFGDNAGSLSSSISEAERQVEKSRQAPHAHESKYIVPAPAVRQKQGPWSQRPNPKRTRGDR</sequence>
<evidence type="ECO:0000313" key="2">
    <source>
        <dbReference type="EMBL" id="ETW76333.1"/>
    </source>
</evidence>
<name>W4JS23_HETIT</name>
<keyword evidence="3" id="KW-1185">Reference proteome</keyword>
<gene>
    <name evidence="2" type="ORF">HETIRDRAFT_118693</name>
</gene>
<accession>W4JS23</accession>
<dbReference type="HOGENOM" id="CLU_1806416_0_0_1"/>
<dbReference type="InParanoid" id="W4JS23"/>
<feature type="compositionally biased region" description="Basic and acidic residues" evidence="1">
    <location>
        <begin position="97"/>
        <end position="115"/>
    </location>
</feature>
<organism evidence="2 3">
    <name type="scientific">Heterobasidion irregulare (strain TC 32-1)</name>
    <dbReference type="NCBI Taxonomy" id="747525"/>
    <lineage>
        <taxon>Eukaryota</taxon>
        <taxon>Fungi</taxon>
        <taxon>Dikarya</taxon>
        <taxon>Basidiomycota</taxon>
        <taxon>Agaricomycotina</taxon>
        <taxon>Agaricomycetes</taxon>
        <taxon>Russulales</taxon>
        <taxon>Bondarzewiaceae</taxon>
        <taxon>Heterobasidion</taxon>
        <taxon>Heterobasidion annosum species complex</taxon>
    </lineage>
</organism>
<dbReference type="Proteomes" id="UP000030671">
    <property type="component" value="Unassembled WGS sequence"/>
</dbReference>
<protein>
    <submittedName>
        <fullName evidence="2">Uncharacterized protein</fullName>
    </submittedName>
</protein>
<dbReference type="KEGG" id="hir:HETIRDRAFT_118693"/>
<dbReference type="RefSeq" id="XP_009551255.1">
    <property type="nucleotide sequence ID" value="XM_009552960.1"/>
</dbReference>
<dbReference type="GeneID" id="20666602"/>
<dbReference type="EMBL" id="KI925464">
    <property type="protein sequence ID" value="ETW76333.1"/>
    <property type="molecule type" value="Genomic_DNA"/>
</dbReference>
<dbReference type="AlphaFoldDB" id="W4JS23"/>
<proteinExistence type="predicted"/>
<evidence type="ECO:0000313" key="3">
    <source>
        <dbReference type="Proteomes" id="UP000030671"/>
    </source>
</evidence>